<reference evidence="15" key="1">
    <citation type="journal article" date="2019" name="Int. J. Syst. Evol. Microbiol.">
        <title>The Global Catalogue of Microorganisms (GCM) 10K type strain sequencing project: providing services to taxonomists for standard genome sequencing and annotation.</title>
        <authorList>
            <consortium name="The Broad Institute Genomics Platform"/>
            <consortium name="The Broad Institute Genome Sequencing Center for Infectious Disease"/>
            <person name="Wu L."/>
            <person name="Ma J."/>
        </authorList>
    </citation>
    <scope>NUCLEOTIDE SEQUENCE [LARGE SCALE GENOMIC DNA]</scope>
    <source>
        <strain evidence="15">JCM 16117</strain>
    </source>
</reference>
<comment type="subunit">
    <text evidence="4">Homodimer.</text>
</comment>
<comment type="caution">
    <text evidence="14">The sequence shown here is derived from an EMBL/GenBank/DDBJ whole genome shotgun (WGS) entry which is preliminary data.</text>
</comment>
<name>A0ABP5QZ14_9MICO</name>
<feature type="domain" description="SsuA/THI5-like" evidence="13">
    <location>
        <begin position="52"/>
        <end position="262"/>
    </location>
</feature>
<evidence type="ECO:0000256" key="10">
    <source>
        <dbReference type="ARBA" id="ARBA00033171"/>
    </source>
</evidence>
<dbReference type="InterPro" id="IPR027939">
    <property type="entry name" value="NMT1/THI5"/>
</dbReference>
<dbReference type="PANTHER" id="PTHR31528:SF1">
    <property type="entry name" value="4-AMINO-5-HYDROXYMETHYL-2-METHYLPYRIMIDINE PHOSPHATE SYNTHASE THI11-RELATED"/>
    <property type="match status" value="1"/>
</dbReference>
<comment type="pathway">
    <text evidence="2">Cofactor biosynthesis; thiamine diphosphate biosynthesis.</text>
</comment>
<evidence type="ECO:0000313" key="15">
    <source>
        <dbReference type="Proteomes" id="UP001500929"/>
    </source>
</evidence>
<keyword evidence="6" id="KW-0479">Metal-binding</keyword>
<feature type="signal peptide" evidence="12">
    <location>
        <begin position="1"/>
        <end position="21"/>
    </location>
</feature>
<dbReference type="RefSeq" id="WP_259481108.1">
    <property type="nucleotide sequence ID" value="NZ_BAAAQY010000013.1"/>
</dbReference>
<evidence type="ECO:0000256" key="7">
    <source>
        <dbReference type="ARBA" id="ARBA00022898"/>
    </source>
</evidence>
<keyword evidence="7" id="KW-0663">Pyridoxal phosphate</keyword>
<comment type="catalytic activity">
    <reaction evidence="11">
        <text>N(6)-(pyridoxal phosphate)-L-lysyl-[4-amino-5-hydroxymethyl-2-methylpyrimidine phosphate synthase] + L-histidyl-[4-amino-5-hydroxymethyl-2-methylpyrimidine phosphate synthase] + 2 Fe(3+) + 4 H2O = L-lysyl-[4-amino-5-hydroxymethyl-2-methylpyrimidine phosphate synthase] + (2S)-2-amino-5-hydroxy-4-oxopentanoyl-[4-amino-5-hydroxymethyl-2-methylpyrimidine phosphate synthase] + 4-amino-2-methyl-5-(phosphooxymethyl)pyrimidine + 3-oxopropanoate + 2 Fe(2+) + 2 H(+)</text>
        <dbReference type="Rhea" id="RHEA:65756"/>
        <dbReference type="Rhea" id="RHEA-COMP:16892"/>
        <dbReference type="Rhea" id="RHEA-COMP:16893"/>
        <dbReference type="Rhea" id="RHEA-COMP:16894"/>
        <dbReference type="Rhea" id="RHEA-COMP:16895"/>
        <dbReference type="ChEBI" id="CHEBI:15377"/>
        <dbReference type="ChEBI" id="CHEBI:15378"/>
        <dbReference type="ChEBI" id="CHEBI:29033"/>
        <dbReference type="ChEBI" id="CHEBI:29034"/>
        <dbReference type="ChEBI" id="CHEBI:29969"/>
        <dbReference type="ChEBI" id="CHEBI:29979"/>
        <dbReference type="ChEBI" id="CHEBI:33190"/>
        <dbReference type="ChEBI" id="CHEBI:58354"/>
        <dbReference type="ChEBI" id="CHEBI:143915"/>
        <dbReference type="ChEBI" id="CHEBI:157692"/>
    </reaction>
    <physiologicalReaction direction="left-to-right" evidence="11">
        <dbReference type="Rhea" id="RHEA:65757"/>
    </physiologicalReaction>
</comment>
<evidence type="ECO:0000256" key="4">
    <source>
        <dbReference type="ARBA" id="ARBA00011738"/>
    </source>
</evidence>
<keyword evidence="5" id="KW-0808">Transferase</keyword>
<evidence type="ECO:0000256" key="9">
    <source>
        <dbReference type="ARBA" id="ARBA00023004"/>
    </source>
</evidence>
<comment type="similarity">
    <text evidence="3">Belongs to the NMT1/THI5 family.</text>
</comment>
<protein>
    <recommendedName>
        <fullName evidence="10">Thiamine pyrimidine synthase</fullName>
    </recommendedName>
</protein>
<evidence type="ECO:0000256" key="2">
    <source>
        <dbReference type="ARBA" id="ARBA00004948"/>
    </source>
</evidence>
<dbReference type="PROSITE" id="PS51257">
    <property type="entry name" value="PROKAR_LIPOPROTEIN"/>
    <property type="match status" value="1"/>
</dbReference>
<evidence type="ECO:0000256" key="12">
    <source>
        <dbReference type="SAM" id="SignalP"/>
    </source>
</evidence>
<dbReference type="InterPro" id="IPR015168">
    <property type="entry name" value="SsuA/THI5"/>
</dbReference>
<keyword evidence="8" id="KW-0784">Thiamine biosynthesis</keyword>
<evidence type="ECO:0000313" key="14">
    <source>
        <dbReference type="EMBL" id="GAA2247618.1"/>
    </source>
</evidence>
<comment type="function">
    <text evidence="1">Responsible for the formation of the pyrimidine heterocycle in the thiamine biosynthesis pathway. Catalyzes the formation of hydroxymethylpyrimidine phosphate (HMP-P) from histidine and pyridoxal phosphate (PLP). The protein uses PLP and the active site histidine to form HMP-P, generating an inactive enzyme. The enzyme can only undergo a single turnover, which suggests it is a suicide enzyme.</text>
</comment>
<keyword evidence="12" id="KW-0732">Signal</keyword>
<evidence type="ECO:0000256" key="6">
    <source>
        <dbReference type="ARBA" id="ARBA00022723"/>
    </source>
</evidence>
<evidence type="ECO:0000256" key="1">
    <source>
        <dbReference type="ARBA" id="ARBA00003469"/>
    </source>
</evidence>
<gene>
    <name evidence="14" type="ORF">GCM10009851_36330</name>
</gene>
<evidence type="ECO:0000256" key="8">
    <source>
        <dbReference type="ARBA" id="ARBA00022977"/>
    </source>
</evidence>
<evidence type="ECO:0000256" key="5">
    <source>
        <dbReference type="ARBA" id="ARBA00022679"/>
    </source>
</evidence>
<feature type="chain" id="PRO_5046964935" description="Thiamine pyrimidine synthase" evidence="12">
    <location>
        <begin position="22"/>
        <end position="347"/>
    </location>
</feature>
<keyword evidence="15" id="KW-1185">Reference proteome</keyword>
<keyword evidence="9" id="KW-0408">Iron</keyword>
<sequence>MMKTRHLATGVALVATAGLLAACSSGGSATESTASADGELTHVTFALDWTPNTNHTGLYVALEKGYFEEAGLDVEILPYNGSYPETLIDAGAADFGIGFQDVTTFSMAAGADVQAIMAPIQTWVTAIGMRADDDSIQSPKDLDGLTYAGFGSPSEVPTLQAVIKADGGTGEFENVTLGTSAYEALYSGDVDFTIPFETWEGIEAELNGTPMKYFQFTDYGFPDNYGLLVLGNKTWMGENPETTKAFTQALAKGYEDAIADPDGSAAILMEANPDVLTEEELVTKSQELLSSDFMLDENGEFGLMTDEQWAGLGEFYLESGLLADVDGNTLTEAPDWSSFYTNEYLTD</sequence>
<dbReference type="EMBL" id="BAAAQY010000013">
    <property type="protein sequence ID" value="GAA2247618.1"/>
    <property type="molecule type" value="Genomic_DNA"/>
</dbReference>
<dbReference type="Gene3D" id="3.40.190.10">
    <property type="entry name" value="Periplasmic binding protein-like II"/>
    <property type="match status" value="2"/>
</dbReference>
<dbReference type="SUPFAM" id="SSF53850">
    <property type="entry name" value="Periplasmic binding protein-like II"/>
    <property type="match status" value="1"/>
</dbReference>
<organism evidence="14 15">
    <name type="scientific">Herbiconiux moechotypicola</name>
    <dbReference type="NCBI Taxonomy" id="637393"/>
    <lineage>
        <taxon>Bacteria</taxon>
        <taxon>Bacillati</taxon>
        <taxon>Actinomycetota</taxon>
        <taxon>Actinomycetes</taxon>
        <taxon>Micrococcales</taxon>
        <taxon>Microbacteriaceae</taxon>
        <taxon>Herbiconiux</taxon>
    </lineage>
</organism>
<dbReference type="Proteomes" id="UP001500929">
    <property type="component" value="Unassembled WGS sequence"/>
</dbReference>
<dbReference type="Pfam" id="PF09084">
    <property type="entry name" value="NMT1"/>
    <property type="match status" value="1"/>
</dbReference>
<evidence type="ECO:0000256" key="3">
    <source>
        <dbReference type="ARBA" id="ARBA00009406"/>
    </source>
</evidence>
<proteinExistence type="inferred from homology"/>
<dbReference type="PANTHER" id="PTHR31528">
    <property type="entry name" value="4-AMINO-5-HYDROXYMETHYL-2-METHYLPYRIMIDINE PHOSPHATE SYNTHASE THI11-RELATED"/>
    <property type="match status" value="1"/>
</dbReference>
<evidence type="ECO:0000256" key="11">
    <source>
        <dbReference type="ARBA" id="ARBA00048179"/>
    </source>
</evidence>
<accession>A0ABP5QZ14</accession>
<evidence type="ECO:0000259" key="13">
    <source>
        <dbReference type="Pfam" id="PF09084"/>
    </source>
</evidence>